<evidence type="ECO:0000256" key="1">
    <source>
        <dbReference type="ARBA" id="ARBA00010211"/>
    </source>
</evidence>
<dbReference type="GO" id="GO:0019752">
    <property type="term" value="P:carboxylic acid metabolic process"/>
    <property type="evidence" value="ECO:0007669"/>
    <property type="project" value="UniProtKB-ARBA"/>
</dbReference>
<dbReference type="Pfam" id="PF01557">
    <property type="entry name" value="FAA_hydrolase"/>
    <property type="match status" value="1"/>
</dbReference>
<comment type="similarity">
    <text evidence="1">Belongs to the FAH family.</text>
</comment>
<dbReference type="GO" id="GO:0018773">
    <property type="term" value="F:acetylpyruvate hydrolase activity"/>
    <property type="evidence" value="ECO:0007669"/>
    <property type="project" value="TreeGrafter"/>
</dbReference>
<dbReference type="InterPro" id="IPR036663">
    <property type="entry name" value="Fumarylacetoacetase_C_sf"/>
</dbReference>
<dbReference type="Proteomes" id="UP000199372">
    <property type="component" value="Unassembled WGS sequence"/>
</dbReference>
<dbReference type="AlphaFoldDB" id="A0A1H8AIP8"/>
<dbReference type="InterPro" id="IPR011234">
    <property type="entry name" value="Fumarylacetoacetase-like_C"/>
</dbReference>
<dbReference type="PANTHER" id="PTHR11820">
    <property type="entry name" value="ACYLPYRUVASE"/>
    <property type="match status" value="1"/>
</dbReference>
<dbReference type="InterPro" id="IPR018833">
    <property type="entry name" value="Rv2993c-like_N"/>
</dbReference>
<sequence length="287" mass="30603">MKLVTFEKDGELGAGVLESGTIRICAQGDGAGNAVLDAIRSGQTDDWARRRGPRMAPEDVRLLAPIPDPRGPIYCVGKNYHAHADEFHGSGFDSSSKSALPDHPVIFTKPPSSVVGPEAEVRGSLDPTATVDYEGELGLVIGRPTFGVSGDAVWDHIFGYVIINDVTSRELQRQHGQWTIGKGLDTFCPMGPWLVTADEVGDPTTMELVTEINGETRQKAVVKDLIFDIPTIIETLSRTMTLRPGDIIATGTPAGVGIGFTPPKYLQAGDAMTVSITGLGSLHNRVG</sequence>
<evidence type="ECO:0000259" key="3">
    <source>
        <dbReference type="Pfam" id="PF01557"/>
    </source>
</evidence>
<proteinExistence type="inferred from homology"/>
<dbReference type="GO" id="GO:0016853">
    <property type="term" value="F:isomerase activity"/>
    <property type="evidence" value="ECO:0007669"/>
    <property type="project" value="UniProtKB-ARBA"/>
</dbReference>
<protein>
    <submittedName>
        <fullName evidence="5">2-keto-4-pentenoate hydratase/2-oxohepta-3-ene-1,7-dioic acid hydratase (Catechol pathway)</fullName>
    </submittedName>
</protein>
<evidence type="ECO:0000259" key="4">
    <source>
        <dbReference type="Pfam" id="PF10370"/>
    </source>
</evidence>
<dbReference type="Pfam" id="PF10370">
    <property type="entry name" value="Rv2993c-like_N"/>
    <property type="match status" value="1"/>
</dbReference>
<gene>
    <name evidence="5" type="ORF">SAMN04488011_101156</name>
</gene>
<evidence type="ECO:0000256" key="2">
    <source>
        <dbReference type="ARBA" id="ARBA00022723"/>
    </source>
</evidence>
<accession>A0A1H8AIP8</accession>
<dbReference type="PANTHER" id="PTHR11820:SF7">
    <property type="entry name" value="ACYLPYRUVASE FAHD1, MITOCHONDRIAL"/>
    <property type="match status" value="1"/>
</dbReference>
<evidence type="ECO:0000313" key="6">
    <source>
        <dbReference type="Proteomes" id="UP000199372"/>
    </source>
</evidence>
<dbReference type="FunFam" id="3.90.850.10:FF:000002">
    <property type="entry name" value="2-hydroxyhepta-2,4-diene-1,7-dioate isomerase"/>
    <property type="match status" value="1"/>
</dbReference>
<dbReference type="Gene3D" id="3.90.850.10">
    <property type="entry name" value="Fumarylacetoacetase-like, C-terminal domain"/>
    <property type="match status" value="1"/>
</dbReference>
<evidence type="ECO:0000313" key="5">
    <source>
        <dbReference type="EMBL" id="SEM69834.1"/>
    </source>
</evidence>
<feature type="domain" description="Rv2993c-like N-terminal" evidence="4">
    <location>
        <begin position="1"/>
        <end position="65"/>
    </location>
</feature>
<feature type="domain" description="Fumarylacetoacetase-like C-terminal" evidence="3">
    <location>
        <begin position="73"/>
        <end position="286"/>
    </location>
</feature>
<dbReference type="RefSeq" id="WP_091843165.1">
    <property type="nucleotide sequence ID" value="NZ_FOCM01000001.1"/>
</dbReference>
<name>A0A1H8AIP8_9RHOB</name>
<organism evidence="5 6">
    <name type="scientific">Palleronia pelagia</name>
    <dbReference type="NCBI Taxonomy" id="387096"/>
    <lineage>
        <taxon>Bacteria</taxon>
        <taxon>Pseudomonadati</taxon>
        <taxon>Pseudomonadota</taxon>
        <taxon>Alphaproteobacteria</taxon>
        <taxon>Rhodobacterales</taxon>
        <taxon>Roseobacteraceae</taxon>
        <taxon>Palleronia</taxon>
    </lineage>
</organism>
<reference evidence="6" key="1">
    <citation type="submission" date="2016-10" db="EMBL/GenBank/DDBJ databases">
        <authorList>
            <person name="Varghese N."/>
            <person name="Submissions S."/>
        </authorList>
    </citation>
    <scope>NUCLEOTIDE SEQUENCE [LARGE SCALE GENOMIC DNA]</scope>
    <source>
        <strain evidence="6">DSM 26893</strain>
    </source>
</reference>
<dbReference type="EMBL" id="FOCM01000001">
    <property type="protein sequence ID" value="SEM69834.1"/>
    <property type="molecule type" value="Genomic_DNA"/>
</dbReference>
<dbReference type="SUPFAM" id="SSF56529">
    <property type="entry name" value="FAH"/>
    <property type="match status" value="1"/>
</dbReference>
<keyword evidence="2" id="KW-0479">Metal-binding</keyword>
<dbReference type="OrthoDB" id="5197601at2"/>
<dbReference type="GO" id="GO:0046872">
    <property type="term" value="F:metal ion binding"/>
    <property type="evidence" value="ECO:0007669"/>
    <property type="project" value="UniProtKB-KW"/>
</dbReference>
<keyword evidence="6" id="KW-1185">Reference proteome</keyword>